<name>A0A514D2D2_9VIRU</name>
<dbReference type="GO" id="GO:0000166">
    <property type="term" value="F:nucleotide binding"/>
    <property type="evidence" value="ECO:0007669"/>
    <property type="project" value="UniProtKB-KW"/>
</dbReference>
<evidence type="ECO:0000256" key="8">
    <source>
        <dbReference type="ARBA" id="ARBA00048744"/>
    </source>
</evidence>
<dbReference type="InterPro" id="IPR007096">
    <property type="entry name" value="RNA-dir_Rpol_cat_phage"/>
</dbReference>
<evidence type="ECO:0000313" key="11">
    <source>
        <dbReference type="EMBL" id="QDH87758.1"/>
    </source>
</evidence>
<reference evidence="11" key="1">
    <citation type="submission" date="2019-05" db="EMBL/GenBank/DDBJ databases">
        <title>Metatranscriptomic reconstruction reveals RNA viruses with the potential to shape carbon cycling in soil.</title>
        <authorList>
            <person name="Starr E.P."/>
            <person name="Nuccio E."/>
            <person name="Pett-Ridge J."/>
            <person name="Banfield J.F."/>
            <person name="Firestone M.K."/>
        </authorList>
    </citation>
    <scope>NUCLEOTIDE SEQUENCE</scope>
    <source>
        <strain evidence="11">H4_Bulk_Litter_23_scaffold_1573</strain>
    </source>
</reference>
<gene>
    <name evidence="11" type="ORF">H4BulkLitter231573_000001</name>
</gene>
<evidence type="ECO:0000259" key="10">
    <source>
        <dbReference type="PROSITE" id="PS50522"/>
    </source>
</evidence>
<keyword evidence="9" id="KW-0479">Metal-binding</keyword>
<evidence type="ECO:0000256" key="7">
    <source>
        <dbReference type="ARBA" id="ARBA00030248"/>
    </source>
</evidence>
<evidence type="ECO:0000256" key="2">
    <source>
        <dbReference type="ARBA" id="ARBA00022484"/>
    </source>
</evidence>
<feature type="domain" description="RdRp catalytic" evidence="10">
    <location>
        <begin position="238"/>
        <end position="391"/>
    </location>
</feature>
<evidence type="ECO:0000256" key="4">
    <source>
        <dbReference type="ARBA" id="ARBA00022695"/>
    </source>
</evidence>
<keyword evidence="3" id="KW-0808">Transferase</keyword>
<keyword evidence="6" id="KW-0693">Viral RNA replication</keyword>
<dbReference type="PROSITE" id="PS50522">
    <property type="entry name" value="RDRP_PHAGE"/>
    <property type="match status" value="1"/>
</dbReference>
<dbReference type="Pfam" id="PF03431">
    <property type="entry name" value="RNA_replicase_B"/>
    <property type="match status" value="2"/>
</dbReference>
<proteinExistence type="predicted"/>
<evidence type="ECO:0000256" key="3">
    <source>
        <dbReference type="ARBA" id="ARBA00022679"/>
    </source>
</evidence>
<evidence type="ECO:0000256" key="9">
    <source>
        <dbReference type="PIRSR" id="PIRSR605093-1"/>
    </source>
</evidence>
<evidence type="ECO:0000256" key="1">
    <source>
        <dbReference type="ARBA" id="ARBA00012494"/>
    </source>
</evidence>
<comment type="cofactor">
    <cofactor evidence="9">
        <name>Mg(2+)</name>
        <dbReference type="ChEBI" id="CHEBI:18420"/>
    </cofactor>
    <text evidence="9">Binds 2 Mg(2+) per subunit.</text>
</comment>
<protein>
    <recommendedName>
        <fullName evidence="1">RNA-directed RNA polymerase</fullName>
        <ecNumber evidence="1">2.7.7.48</ecNumber>
    </recommendedName>
    <alternativeName>
        <fullName evidence="7">RNA replicase beta chain</fullName>
    </alternativeName>
</protein>
<sequence length="574" mass="65173">MSRLRADVLSKLVEEDLGPFLVRGADPNGWPGCTVKQVAAKRLVDALLKKHVDDVAHDADDKALEKFLAVNAKCSLWELRDSRTLVEDVILGEIRQSIYHYWYRDSTSSLCDNLFDLLNVGRHGPGKSANVPFEDFYSKSFSGPLTSSSSLLFALYDRWLGDRCLWTNAELVRSRHYGRSICTSYLTFVPKSDEISRTICVEPSLNMFFQQGLKTKMEERLSYYYGINLVDQQAKNRELAKLGSLTGRLGTIDLSSASDSISLKMLQYLLPKQMFGVLSQLRCGQTEHPNGGLIDLHMVSTMGNAFTFPLQCVIFASLISAVYKVMGIPWRPMRIRQKVAFPFNHASTSHDWNVGVNGDDLIVEHRAYGMVCRLLDLLGFTVNPEKSFNEGHFRESCGADWFQGKPVRGFYLKDHNAQNAPYVAYNRLSYWSSQTGIPLTRTLNYLLKCGKFLAVPWSESDSAGYKLALSSIRRPRQDRNGSFIYSRLEPRARRLTFGDETLRGPDSDKRVWNPHGFLLASIEGYVKNAVITLRDNDPKWRVRPALCPSDWEHAPQDACEGDQQRMLRSIRFKD</sequence>
<comment type="catalytic activity">
    <reaction evidence="8">
        <text>RNA(n) + a ribonucleoside 5'-triphosphate = RNA(n+1) + diphosphate</text>
        <dbReference type="Rhea" id="RHEA:21248"/>
        <dbReference type="Rhea" id="RHEA-COMP:14527"/>
        <dbReference type="Rhea" id="RHEA-COMP:17342"/>
        <dbReference type="ChEBI" id="CHEBI:33019"/>
        <dbReference type="ChEBI" id="CHEBI:61557"/>
        <dbReference type="ChEBI" id="CHEBI:140395"/>
        <dbReference type="EC" id="2.7.7.48"/>
    </reaction>
</comment>
<evidence type="ECO:0000256" key="6">
    <source>
        <dbReference type="ARBA" id="ARBA00022953"/>
    </source>
</evidence>
<dbReference type="GO" id="GO:0003968">
    <property type="term" value="F:RNA-directed RNA polymerase activity"/>
    <property type="evidence" value="ECO:0007669"/>
    <property type="project" value="UniProtKB-KW"/>
</dbReference>
<feature type="binding site" evidence="9">
    <location>
        <position position="359"/>
    </location>
    <ligand>
        <name>Mg(2+)</name>
        <dbReference type="ChEBI" id="CHEBI:18420"/>
        <label>2</label>
    </ligand>
</feature>
<keyword evidence="9" id="KW-0460">Magnesium</keyword>
<keyword evidence="4" id="KW-0548">Nucleotidyltransferase</keyword>
<keyword evidence="5" id="KW-0547">Nucleotide-binding</keyword>
<feature type="binding site" evidence="9">
    <location>
        <position position="253"/>
    </location>
    <ligand>
        <name>Mg(2+)</name>
        <dbReference type="ChEBI" id="CHEBI:18420"/>
        <label>2</label>
    </ligand>
</feature>
<evidence type="ECO:0000256" key="5">
    <source>
        <dbReference type="ARBA" id="ARBA00022741"/>
    </source>
</evidence>
<dbReference type="InterPro" id="IPR043502">
    <property type="entry name" value="DNA/RNA_pol_sf"/>
</dbReference>
<keyword evidence="2 11" id="KW-0696">RNA-directed RNA polymerase</keyword>
<feature type="binding site" evidence="9">
    <location>
        <position position="360"/>
    </location>
    <ligand>
        <name>Mg(2+)</name>
        <dbReference type="ChEBI" id="CHEBI:18420"/>
        <label>2</label>
    </ligand>
</feature>
<dbReference type="GO" id="GO:0039694">
    <property type="term" value="P:viral RNA genome replication"/>
    <property type="evidence" value="ECO:0007669"/>
    <property type="project" value="InterPro"/>
</dbReference>
<organism evidence="11">
    <name type="scientific">Leviviridae sp</name>
    <dbReference type="NCBI Taxonomy" id="2027243"/>
    <lineage>
        <taxon>Viruses</taxon>
        <taxon>Riboviria</taxon>
        <taxon>Orthornavirae</taxon>
        <taxon>Lenarviricota</taxon>
        <taxon>Leviviricetes</taxon>
        <taxon>Norzivirales</taxon>
        <taxon>Fiersviridae</taxon>
    </lineage>
</organism>
<dbReference type="EMBL" id="MN033607">
    <property type="protein sequence ID" value="QDH87758.1"/>
    <property type="molecule type" value="Genomic_RNA"/>
</dbReference>
<dbReference type="GO" id="GO:0046872">
    <property type="term" value="F:metal ion binding"/>
    <property type="evidence" value="ECO:0007669"/>
    <property type="project" value="UniProtKB-KW"/>
</dbReference>
<accession>A0A514D2D2</accession>
<dbReference type="SUPFAM" id="SSF56672">
    <property type="entry name" value="DNA/RNA polymerases"/>
    <property type="match status" value="1"/>
</dbReference>
<dbReference type="EC" id="2.7.7.48" evidence="1"/>
<dbReference type="InterPro" id="IPR005093">
    <property type="entry name" value="RNArep_beta"/>
</dbReference>